<accession>A0A1Y1QS26</accession>
<protein>
    <submittedName>
        <fullName evidence="1">Uncharacterized protein</fullName>
    </submittedName>
</protein>
<sequence length="243" mass="26500">MRQLLVIGVAVATWVGGSLAWAAATLPEPAWQAGWSCGQAVTPDRKLVQGLLDAGEQHGYAVNGVTLPVLVGERMEGMGTVVFIQRAGQWQLYPVAEGHRVEGVYSTPAYDRFMLFSMWGIEGPGSEYTVLRGKGQFASVDCVTVAFPADLNQPAWANEYLMLKDFNIGKDGSGALIGSVYRERDGNETKDWYRYTTNDWGKTWSRAVQVDDTSKALGGVFQSAIEVKPSRELLDSLLGSLSK</sequence>
<organism evidence="1 2">
    <name type="scientific">Thiothrix lacustris</name>
    <dbReference type="NCBI Taxonomy" id="525917"/>
    <lineage>
        <taxon>Bacteria</taxon>
        <taxon>Pseudomonadati</taxon>
        <taxon>Pseudomonadota</taxon>
        <taxon>Gammaproteobacteria</taxon>
        <taxon>Thiotrichales</taxon>
        <taxon>Thiotrichaceae</taxon>
        <taxon>Thiothrix</taxon>
    </lineage>
</organism>
<gene>
    <name evidence="1" type="ORF">BWK73_15435</name>
</gene>
<dbReference type="Proteomes" id="UP000192491">
    <property type="component" value="Unassembled WGS sequence"/>
</dbReference>
<name>A0A1Y1QS26_9GAMM</name>
<evidence type="ECO:0000313" key="1">
    <source>
        <dbReference type="EMBL" id="OQX12207.1"/>
    </source>
</evidence>
<evidence type="ECO:0000313" key="2">
    <source>
        <dbReference type="Proteomes" id="UP000192491"/>
    </source>
</evidence>
<reference evidence="1 2" key="1">
    <citation type="submission" date="2017-01" db="EMBL/GenBank/DDBJ databases">
        <title>Novel large sulfur bacteria in the metagenomes of groundwater-fed chemosynthetic microbial mats in the Lake Huron basin.</title>
        <authorList>
            <person name="Sharrar A.M."/>
            <person name="Flood B.E."/>
            <person name="Bailey J.V."/>
            <person name="Jones D.S."/>
            <person name="Biddanda B."/>
            <person name="Ruberg S.A."/>
            <person name="Marcus D.N."/>
            <person name="Dick G.J."/>
        </authorList>
    </citation>
    <scope>NUCLEOTIDE SEQUENCE [LARGE SCALE GENOMIC DNA]</scope>
    <source>
        <strain evidence="1">A8</strain>
    </source>
</reference>
<comment type="caution">
    <text evidence="1">The sequence shown here is derived from an EMBL/GenBank/DDBJ whole genome shotgun (WGS) entry which is preliminary data.</text>
</comment>
<proteinExistence type="predicted"/>
<dbReference type="AlphaFoldDB" id="A0A1Y1QS26"/>
<dbReference type="EMBL" id="MTEJ01000070">
    <property type="protein sequence ID" value="OQX12207.1"/>
    <property type="molecule type" value="Genomic_DNA"/>
</dbReference>